<evidence type="ECO:0000256" key="1">
    <source>
        <dbReference type="SAM" id="MobiDB-lite"/>
    </source>
</evidence>
<proteinExistence type="predicted"/>
<organism evidence="2">
    <name type="scientific">bioreactor metagenome</name>
    <dbReference type="NCBI Taxonomy" id="1076179"/>
    <lineage>
        <taxon>unclassified sequences</taxon>
        <taxon>metagenomes</taxon>
        <taxon>ecological metagenomes</taxon>
    </lineage>
</organism>
<feature type="region of interest" description="Disordered" evidence="1">
    <location>
        <begin position="1"/>
        <end position="23"/>
    </location>
</feature>
<evidence type="ECO:0000313" key="2">
    <source>
        <dbReference type="EMBL" id="MPN33076.1"/>
    </source>
</evidence>
<protein>
    <submittedName>
        <fullName evidence="2">Uncharacterized protein</fullName>
    </submittedName>
</protein>
<dbReference type="AlphaFoldDB" id="A0A645H3L1"/>
<sequence length="127" mass="13622">MNLIDHVPERQRHEVAESARGGHEVGLDDDRSLGIDLADHRGGATLEFEVVDQHPSGLLVGFVDEVVAPYGLASLAAFGQLAPDSDEEVGVTPIVLHRQRGVRTPAAGRQGVAENDFDSVFFRQLAG</sequence>
<gene>
    <name evidence="2" type="ORF">SDC9_180559</name>
</gene>
<accession>A0A645H3L1</accession>
<dbReference type="EMBL" id="VSSQ01085404">
    <property type="protein sequence ID" value="MPN33076.1"/>
    <property type="molecule type" value="Genomic_DNA"/>
</dbReference>
<reference evidence="2" key="1">
    <citation type="submission" date="2019-08" db="EMBL/GenBank/DDBJ databases">
        <authorList>
            <person name="Kucharzyk K."/>
            <person name="Murdoch R.W."/>
            <person name="Higgins S."/>
            <person name="Loffler F."/>
        </authorList>
    </citation>
    <scope>NUCLEOTIDE SEQUENCE</scope>
</reference>
<comment type="caution">
    <text evidence="2">The sequence shown here is derived from an EMBL/GenBank/DDBJ whole genome shotgun (WGS) entry which is preliminary data.</text>
</comment>
<name>A0A645H3L1_9ZZZZ</name>